<dbReference type="Gene3D" id="2.40.260.10">
    <property type="entry name" value="Sortase"/>
    <property type="match status" value="1"/>
</dbReference>
<evidence type="ECO:0000256" key="2">
    <source>
        <dbReference type="SAM" id="MobiDB-lite"/>
    </source>
</evidence>
<dbReference type="InterPro" id="IPR023365">
    <property type="entry name" value="Sortase_dom-sf"/>
</dbReference>
<dbReference type="InterPro" id="IPR042001">
    <property type="entry name" value="Sortase_F"/>
</dbReference>
<sequence length="472" mass="46685">MTDKRNPYPTPDPEPEEEQPKPASPGAIVQHPYDRLLKATGHKLVKGDSGDKPAMPIEPRTPADADGSTASEAQASGAQSSGAQDAEAPASGADVPGAVAPGGVVMVPSGSVPPGMVPVVMVPVGQVPGAGVPGAGVPGAVPGAALPGGQAAGAQAAAGAGAPGAGVPVGAVPVAGTAAGQVVPVVQVPAQAPPPGGMSKRTLTALLVGGSFSGIAAIMAGLLMVLSPTPVVEEPADEVNIQAAGNSYVIPPTVGPGGPGVPLTAADPTAPPPAPATQPVAPLTLSPQVVAQANGVGLNVEVPKPAAKASSAPKVTAPKSSRPMKISIPAVGVNRAKIGTVGVTKKGEIATPSLAKPKETAWYRFGPAPGDQGPAVILGHVNTRSGAAVFSRLRDIKRGNKISILRADGKLAVFTVDGVEQVSKKAFPTKRVYGNTITSSLRLITCGGAYNAKTHHYTDNIVVYATLTEVRG</sequence>
<protein>
    <submittedName>
        <fullName evidence="4">Class F sortase</fullName>
    </submittedName>
</protein>
<feature type="transmembrane region" description="Helical" evidence="3">
    <location>
        <begin position="203"/>
        <end position="226"/>
    </location>
</feature>
<dbReference type="GO" id="GO:0016787">
    <property type="term" value="F:hydrolase activity"/>
    <property type="evidence" value="ECO:0007669"/>
    <property type="project" value="UniProtKB-KW"/>
</dbReference>
<accession>A0A7C9JB80</accession>
<evidence type="ECO:0000256" key="1">
    <source>
        <dbReference type="ARBA" id="ARBA00022801"/>
    </source>
</evidence>
<reference evidence="4 5" key="1">
    <citation type="submission" date="2020-01" db="EMBL/GenBank/DDBJ databases">
        <title>Herbidospora sp. NEAU-GS84 nov., a novel actinomycete isolated from soil.</title>
        <authorList>
            <person name="Han L."/>
        </authorList>
    </citation>
    <scope>NUCLEOTIDE SEQUENCE [LARGE SCALE GENOMIC DNA]</scope>
    <source>
        <strain evidence="4 5">NEAU-GS84</strain>
    </source>
</reference>
<dbReference type="CDD" id="cd05829">
    <property type="entry name" value="Sortase_F"/>
    <property type="match status" value="1"/>
</dbReference>
<dbReference type="EMBL" id="WXEW01000008">
    <property type="protein sequence ID" value="NAS25468.1"/>
    <property type="molecule type" value="Genomic_DNA"/>
</dbReference>
<dbReference type="Proteomes" id="UP000479526">
    <property type="component" value="Unassembled WGS sequence"/>
</dbReference>
<keyword evidence="5" id="KW-1185">Reference proteome</keyword>
<keyword evidence="1" id="KW-0378">Hydrolase</keyword>
<organism evidence="4 5">
    <name type="scientific">Herbidospora solisilvae</name>
    <dbReference type="NCBI Taxonomy" id="2696284"/>
    <lineage>
        <taxon>Bacteria</taxon>
        <taxon>Bacillati</taxon>
        <taxon>Actinomycetota</taxon>
        <taxon>Actinomycetes</taxon>
        <taxon>Streptosporangiales</taxon>
        <taxon>Streptosporangiaceae</taxon>
        <taxon>Herbidospora</taxon>
    </lineage>
</organism>
<keyword evidence="3" id="KW-1133">Transmembrane helix</keyword>
<dbReference type="AlphaFoldDB" id="A0A7C9JB80"/>
<dbReference type="NCBIfam" id="NF033748">
    <property type="entry name" value="class_F_sortase"/>
    <property type="match status" value="1"/>
</dbReference>
<proteinExistence type="predicted"/>
<keyword evidence="3" id="KW-0812">Transmembrane</keyword>
<evidence type="ECO:0000313" key="5">
    <source>
        <dbReference type="Proteomes" id="UP000479526"/>
    </source>
</evidence>
<evidence type="ECO:0000256" key="3">
    <source>
        <dbReference type="SAM" id="Phobius"/>
    </source>
</evidence>
<name>A0A7C9JB80_9ACTN</name>
<dbReference type="Pfam" id="PF04203">
    <property type="entry name" value="Sortase"/>
    <property type="match status" value="1"/>
</dbReference>
<dbReference type="SUPFAM" id="SSF63817">
    <property type="entry name" value="Sortase"/>
    <property type="match status" value="1"/>
</dbReference>
<evidence type="ECO:0000313" key="4">
    <source>
        <dbReference type="EMBL" id="NAS25468.1"/>
    </source>
</evidence>
<comment type="caution">
    <text evidence="4">The sequence shown here is derived from an EMBL/GenBank/DDBJ whole genome shotgun (WGS) entry which is preliminary data.</text>
</comment>
<keyword evidence="3" id="KW-0472">Membrane</keyword>
<feature type="region of interest" description="Disordered" evidence="2">
    <location>
        <begin position="1"/>
        <end position="95"/>
    </location>
</feature>
<gene>
    <name evidence="4" type="ORF">GT755_27765</name>
</gene>
<dbReference type="RefSeq" id="WP_161482532.1">
    <property type="nucleotide sequence ID" value="NZ_WXEW01000008.1"/>
</dbReference>
<feature type="compositionally biased region" description="Low complexity" evidence="2">
    <location>
        <begin position="67"/>
        <end position="95"/>
    </location>
</feature>
<dbReference type="InterPro" id="IPR005754">
    <property type="entry name" value="Sortase"/>
</dbReference>